<evidence type="ECO:0000256" key="9">
    <source>
        <dbReference type="ARBA" id="ARBA00049453"/>
    </source>
</evidence>
<feature type="region of interest" description="Disordered" evidence="10">
    <location>
        <begin position="362"/>
        <end position="445"/>
    </location>
</feature>
<evidence type="ECO:0000256" key="5">
    <source>
        <dbReference type="ARBA" id="ARBA00022679"/>
    </source>
</evidence>
<protein>
    <recommendedName>
        <fullName evidence="3">sterol 3beta-glucosyltransferase</fullName>
        <ecNumber evidence="3">2.4.1.173</ecNumber>
    </recommendedName>
    <alternativeName>
        <fullName evidence="7">Autophagy-related protein 26</fullName>
    </alternativeName>
</protein>
<feature type="compositionally biased region" description="Polar residues" evidence="10">
    <location>
        <begin position="1099"/>
        <end position="1110"/>
    </location>
</feature>
<dbReference type="GO" id="GO:0016125">
    <property type="term" value="P:sterol metabolic process"/>
    <property type="evidence" value="ECO:0007669"/>
    <property type="project" value="TreeGrafter"/>
</dbReference>
<dbReference type="InterPro" id="IPR001849">
    <property type="entry name" value="PH_domain"/>
</dbReference>
<dbReference type="Pfam" id="PF03033">
    <property type="entry name" value="Glyco_transf_28"/>
    <property type="match status" value="1"/>
</dbReference>
<dbReference type="SUPFAM" id="SSF50729">
    <property type="entry name" value="PH domain-like"/>
    <property type="match status" value="1"/>
</dbReference>
<dbReference type="EC" id="2.4.1.173" evidence="3"/>
<evidence type="ECO:0000313" key="13">
    <source>
        <dbReference type="EMBL" id="KAG0265992.1"/>
    </source>
</evidence>
<dbReference type="InterPro" id="IPR050426">
    <property type="entry name" value="Glycosyltransferase_28"/>
</dbReference>
<gene>
    <name evidence="13" type="primary">ATG26</name>
    <name evidence="13" type="ORF">BG011_003642</name>
</gene>
<keyword evidence="5" id="KW-0808">Transferase</keyword>
<name>A0A9P6QFC1_9FUNG</name>
<feature type="domain" description="PH" evidence="11">
    <location>
        <begin position="207"/>
        <end position="314"/>
    </location>
</feature>
<evidence type="ECO:0000259" key="11">
    <source>
        <dbReference type="PROSITE" id="PS50003"/>
    </source>
</evidence>
<dbReference type="PROSITE" id="PS50003">
    <property type="entry name" value="PH_DOMAIN"/>
    <property type="match status" value="1"/>
</dbReference>
<dbReference type="CDD" id="cd03784">
    <property type="entry name" value="GT1_Gtf-like"/>
    <property type="match status" value="1"/>
</dbReference>
<dbReference type="InterPro" id="IPR010610">
    <property type="entry name" value="EryCIII-like_C"/>
</dbReference>
<reference evidence="13" key="1">
    <citation type="journal article" date="2020" name="Fungal Divers.">
        <title>Resolving the Mortierellaceae phylogeny through synthesis of multi-gene phylogenetics and phylogenomics.</title>
        <authorList>
            <person name="Vandepol N."/>
            <person name="Liber J."/>
            <person name="Desiro A."/>
            <person name="Na H."/>
            <person name="Kennedy M."/>
            <person name="Barry K."/>
            <person name="Grigoriev I.V."/>
            <person name="Miller A.N."/>
            <person name="O'Donnell K."/>
            <person name="Stajich J.E."/>
            <person name="Bonito G."/>
        </authorList>
    </citation>
    <scope>NUCLEOTIDE SEQUENCE</scope>
    <source>
        <strain evidence="13">KOD948</strain>
    </source>
</reference>
<evidence type="ECO:0000256" key="4">
    <source>
        <dbReference type="ARBA" id="ARBA00022676"/>
    </source>
</evidence>
<keyword evidence="4" id="KW-0328">Glycosyltransferase</keyword>
<keyword evidence="14" id="KW-1185">Reference proteome</keyword>
<organism evidence="13 14">
    <name type="scientific">Mortierella polycephala</name>
    <dbReference type="NCBI Taxonomy" id="41804"/>
    <lineage>
        <taxon>Eukaryota</taxon>
        <taxon>Fungi</taxon>
        <taxon>Fungi incertae sedis</taxon>
        <taxon>Mucoromycota</taxon>
        <taxon>Mortierellomycotina</taxon>
        <taxon>Mortierellomycetes</taxon>
        <taxon>Mortierellales</taxon>
        <taxon>Mortierellaceae</taxon>
        <taxon>Mortierella</taxon>
    </lineage>
</organism>
<feature type="compositionally biased region" description="Low complexity" evidence="10">
    <location>
        <begin position="1219"/>
        <end position="1242"/>
    </location>
</feature>
<feature type="compositionally biased region" description="Polar residues" evidence="10">
    <location>
        <begin position="1307"/>
        <end position="1316"/>
    </location>
</feature>
<feature type="region of interest" description="Disordered" evidence="10">
    <location>
        <begin position="1208"/>
        <end position="1284"/>
    </location>
</feature>
<feature type="compositionally biased region" description="Gly residues" evidence="10">
    <location>
        <begin position="1252"/>
        <end position="1262"/>
    </location>
</feature>
<comment type="catalytic activity">
    <reaction evidence="8">
        <text>ergosterol + UDP-alpha-D-glucose = ergosteryl 3-beta-D-glucoside + UDP + H(+)</text>
        <dbReference type="Rhea" id="RHEA:61836"/>
        <dbReference type="ChEBI" id="CHEBI:15378"/>
        <dbReference type="ChEBI" id="CHEBI:16933"/>
        <dbReference type="ChEBI" id="CHEBI:52973"/>
        <dbReference type="ChEBI" id="CHEBI:58223"/>
        <dbReference type="ChEBI" id="CHEBI:58885"/>
    </reaction>
    <physiologicalReaction direction="left-to-right" evidence="8">
        <dbReference type="Rhea" id="RHEA:61837"/>
    </physiologicalReaction>
</comment>
<feature type="region of interest" description="Disordered" evidence="10">
    <location>
        <begin position="57"/>
        <end position="102"/>
    </location>
</feature>
<dbReference type="EMBL" id="JAAAJA010000024">
    <property type="protein sequence ID" value="KAG0265992.1"/>
    <property type="molecule type" value="Genomic_DNA"/>
</dbReference>
<dbReference type="Gene3D" id="2.30.29.30">
    <property type="entry name" value="Pleckstrin-homology domain (PH domain)/Phosphotyrosine-binding domain (PTB)"/>
    <property type="match status" value="3"/>
</dbReference>
<dbReference type="Proteomes" id="UP000726737">
    <property type="component" value="Unassembled WGS sequence"/>
</dbReference>
<dbReference type="SUPFAM" id="SSF53756">
    <property type="entry name" value="UDP-Glycosyltransferase/glycogen phosphorylase"/>
    <property type="match status" value="1"/>
</dbReference>
<dbReference type="Gene3D" id="3.40.50.2000">
    <property type="entry name" value="Glycogen Phosphorylase B"/>
    <property type="match status" value="2"/>
</dbReference>
<feature type="compositionally biased region" description="Basic and acidic residues" evidence="10">
    <location>
        <begin position="1147"/>
        <end position="1157"/>
    </location>
</feature>
<dbReference type="SUPFAM" id="SSF51316">
    <property type="entry name" value="Mss4-like"/>
    <property type="match status" value="1"/>
</dbReference>
<dbReference type="Pfam" id="PF01641">
    <property type="entry name" value="SelR"/>
    <property type="match status" value="1"/>
</dbReference>
<comment type="caution">
    <text evidence="13">The sequence shown here is derived from an EMBL/GenBank/DDBJ whole genome shotgun (WGS) entry which is preliminary data.</text>
</comment>
<dbReference type="Gene3D" id="2.170.150.20">
    <property type="entry name" value="Peptide methionine sulfoxide reductase"/>
    <property type="match status" value="1"/>
</dbReference>
<evidence type="ECO:0000256" key="2">
    <source>
        <dbReference type="ARBA" id="ARBA00007174"/>
    </source>
</evidence>
<sequence length="1479" mass="163344">MDTMGLNEKFLKPPTSSSALLQCFAAALRSENVGGSQHRSNFDSEEDDDIVHVGMDEGDSVQRRKLSREESTHGLGIHSDGEEDLSDEESHHRHGRYGHHGHHIRIQYDEDEDRDQDQDQRVDPGKEFITSEVGEMTKSASSISLGSTRDKKTTAEKLQAAFKYPEVESLIAGYSCSLARSILLPGYMYLTTNHLLFYANLPTGQDVIQKDGFFSKRSNRTKLYTRYWFILKDGVLSYYTDQTDIYSPIKRIDLKSALSAERVQDSDVGFQIFTESRRYRFKTDTEIISIPLATVQDIEANTMSFAEAIQVRVIESDEFVLDEYYFAYFKDTAKALNTLKAQVKSCQERNIHGADHDLKIHDTTFPYGRSTKKSPARMLSTATDATPTPSLLSGTSSLLSSLTGSKRNSLIRFPRSRSCSPGRGSQPTSDTEEGDKKKEKSRHALSFTNRSSTSWIAERLPTFGSTDDEATLHEKEQDAFRKEFSLPDSEGLSAVVSGSLLRIIPISGRVYLSDNNLCYKSKFYGLYGTRNKLIVPLADIQAVNKQKGSKFYTHGLSVLTKTDDEFFFDFNAIETRNTILNTLRDRTTPEAQERRRKLKAQSIAETPSKELDDPMQFSIGDSLMLREEPVYVDTWSQLDFKPSRPMRITCLTIGSRGDVQPYIAFCKRLMQDGHSCRIATHGEYKEWIEGHGIEFGLVGGDPGELIELCVENGMFTVSFIRESLKRFRGWLDELMETAWIACQDSDVLIESPSAMAGIHIAERLDIPYFRAFPFPWTRTRAFPHPFAVPERNLGRGYNYMTYVMIEQVFWKGISGQVNKWRKDTLGLGPSSLEKMATHTIPTLYSWSPSVVPGPIDWSDCIHVTGYWFLDNPDLSWTPPDDLVKFLEADPDKKPVYIGFGSMVVPDPDEMTRTIVDAVVKSGVRAIISKGWSDRLAGQDGGATKKAEEAVIPPSIYMLKSVPHDWLFPRLAGCVHHGGAGTAAAGLRAGIPTVIKPFFGDQYFWAQRVEKAGVGVWCHDLTVKKLTSALVTITTDEMMIRKACDMGAKIRAEDGVGTAVQYLYHDLLHAETRIHKHRKEKAEDTPIEFKVEKAEDDWQLVQSSRDSINGATSGGEESESTAGMNVLSGSDEESFSTRSEHTTPLLRASREPHNESSHNGRHSRTNSIAEPILSIVHIPATKSGRHRDDAVDVPSIQLDALHPPTTKATHVTGYFSPSNSAQGLSPAQSSPSSLSIGDAAGAEAEAEAEAEAGSGGINSSGGDSGDRPVSGAAHGSTSSLDLHGSSKDASKIAIGLTTANKLRTSVSTRLFSNNNKPIQEPAKKAATSTTGNSTSTSSPTGVSTAAASSSMSHQKSDQEWRAVLNPEQFRVLRQKGTERPNTGEYNKHAEKGVYRCAGCQAPLYTSDTKFSSGCGWPAFFDAIPGAVGRHEDADGYRIEIVCNACGGHLGHVFKGEGFPTPTNERHCVNSVSLKFQPGDI</sequence>
<dbReference type="GO" id="GO:0005975">
    <property type="term" value="P:carbohydrate metabolic process"/>
    <property type="evidence" value="ECO:0007669"/>
    <property type="project" value="InterPro"/>
</dbReference>
<evidence type="ECO:0000256" key="6">
    <source>
        <dbReference type="ARBA" id="ARBA00023002"/>
    </source>
</evidence>
<evidence type="ECO:0000259" key="12">
    <source>
        <dbReference type="PROSITE" id="PS51790"/>
    </source>
</evidence>
<evidence type="ECO:0000313" key="14">
    <source>
        <dbReference type="Proteomes" id="UP000726737"/>
    </source>
</evidence>
<feature type="compositionally biased region" description="Low complexity" evidence="10">
    <location>
        <begin position="412"/>
        <end position="425"/>
    </location>
</feature>
<dbReference type="PROSITE" id="PS51790">
    <property type="entry name" value="MSRB"/>
    <property type="match status" value="1"/>
</dbReference>
<feature type="region of interest" description="Disordered" evidence="10">
    <location>
        <begin position="1099"/>
        <end position="1169"/>
    </location>
</feature>
<dbReference type="FunFam" id="3.40.50.2000:FF:000009">
    <property type="entry name" value="Sterol 3-beta-glucosyltransferase UGT80A2"/>
    <property type="match status" value="1"/>
</dbReference>
<feature type="domain" description="MsrB" evidence="12">
    <location>
        <begin position="1356"/>
        <end position="1477"/>
    </location>
</feature>
<evidence type="ECO:0000256" key="3">
    <source>
        <dbReference type="ARBA" id="ARBA00012650"/>
    </source>
</evidence>
<dbReference type="InterPro" id="IPR002579">
    <property type="entry name" value="Met_Sox_Rdtase_MsrB_dom"/>
</dbReference>
<dbReference type="Pfam" id="PF06722">
    <property type="entry name" value="EryCIII-like_C"/>
    <property type="match status" value="1"/>
</dbReference>
<proteinExistence type="inferred from homology"/>
<comment type="similarity">
    <text evidence="1">Belongs to the glycosyltransferase 28 family.</text>
</comment>
<dbReference type="InterPro" id="IPR011057">
    <property type="entry name" value="Mss4-like_sf"/>
</dbReference>
<dbReference type="FunFam" id="3.40.50.2000:FF:000029">
    <property type="entry name" value="Sterol 3-beta-glucosyltransferase"/>
    <property type="match status" value="1"/>
</dbReference>
<dbReference type="SMART" id="SM00233">
    <property type="entry name" value="PH"/>
    <property type="match status" value="1"/>
</dbReference>
<dbReference type="InterPro" id="IPR004276">
    <property type="entry name" value="GlycoTrans_28_N"/>
</dbReference>
<feature type="compositionally biased region" description="Low complexity" evidence="10">
    <location>
        <begin position="1324"/>
        <end position="1351"/>
    </location>
</feature>
<dbReference type="GO" id="GO:0016906">
    <property type="term" value="F:sterol 3-beta-glucosyltransferase activity"/>
    <property type="evidence" value="ECO:0007669"/>
    <property type="project" value="UniProtKB-EC"/>
</dbReference>
<dbReference type="NCBIfam" id="TIGR00357">
    <property type="entry name" value="peptide-methionine (R)-S-oxide reductase MsrB"/>
    <property type="match status" value="1"/>
</dbReference>
<evidence type="ECO:0000256" key="7">
    <source>
        <dbReference type="ARBA" id="ARBA00029843"/>
    </source>
</evidence>
<dbReference type="InterPro" id="IPR002213">
    <property type="entry name" value="UDP_glucos_trans"/>
</dbReference>
<comment type="catalytic activity">
    <reaction evidence="9">
        <text>a sterol + UDP-alpha-D-glucose = a sterol 3-beta-D-glucoside + UDP + H(+)</text>
        <dbReference type="Rhea" id="RHEA:22724"/>
        <dbReference type="ChEBI" id="CHEBI:15378"/>
        <dbReference type="ChEBI" id="CHEBI:15889"/>
        <dbReference type="ChEBI" id="CHEBI:37424"/>
        <dbReference type="ChEBI" id="CHEBI:58223"/>
        <dbReference type="ChEBI" id="CHEBI:58885"/>
        <dbReference type="EC" id="2.4.1.173"/>
    </reaction>
    <physiologicalReaction direction="left-to-right" evidence="9">
        <dbReference type="Rhea" id="RHEA:22725"/>
    </physiologicalReaction>
</comment>
<dbReference type="Pfam" id="PF02893">
    <property type="entry name" value="GRAM"/>
    <property type="match status" value="2"/>
</dbReference>
<dbReference type="GO" id="GO:0033743">
    <property type="term" value="F:peptide-methionine (R)-S-oxide reductase activity"/>
    <property type="evidence" value="ECO:0007669"/>
    <property type="project" value="InterPro"/>
</dbReference>
<accession>A0A9P6QFC1</accession>
<keyword evidence="6" id="KW-0560">Oxidoreductase</keyword>
<dbReference type="PANTHER" id="PTHR48050:SF25">
    <property type="entry name" value="STEROL 3-BETA-GLUCOSYLTRANSFERASE"/>
    <property type="match status" value="1"/>
</dbReference>
<feature type="compositionally biased region" description="Basic residues" evidence="10">
    <location>
        <begin position="92"/>
        <end position="102"/>
    </location>
</feature>
<evidence type="ECO:0000256" key="8">
    <source>
        <dbReference type="ARBA" id="ARBA00047886"/>
    </source>
</evidence>
<dbReference type="InterPro" id="IPR011993">
    <property type="entry name" value="PH-like_dom_sf"/>
</dbReference>
<feature type="compositionally biased region" description="Low complexity" evidence="10">
    <location>
        <begin position="386"/>
        <end position="405"/>
    </location>
</feature>
<comment type="similarity">
    <text evidence="2">Belongs to the MsrB Met sulfoxide reductase family.</text>
</comment>
<dbReference type="Pfam" id="PF00169">
    <property type="entry name" value="PH"/>
    <property type="match status" value="1"/>
</dbReference>
<feature type="region of interest" description="Disordered" evidence="10">
    <location>
        <begin position="1307"/>
        <end position="1358"/>
    </location>
</feature>
<dbReference type="OrthoDB" id="10261837at2759"/>
<dbReference type="InterPro" id="IPR004182">
    <property type="entry name" value="GRAM"/>
</dbReference>
<evidence type="ECO:0000256" key="10">
    <source>
        <dbReference type="SAM" id="MobiDB-lite"/>
    </source>
</evidence>
<dbReference type="SMART" id="SM00568">
    <property type="entry name" value="GRAM"/>
    <property type="match status" value="2"/>
</dbReference>
<evidence type="ECO:0000256" key="1">
    <source>
        <dbReference type="ARBA" id="ARBA00006962"/>
    </source>
</evidence>
<dbReference type="PANTHER" id="PTHR48050">
    <property type="entry name" value="STEROL 3-BETA-GLUCOSYLTRANSFERASE"/>
    <property type="match status" value="1"/>
</dbReference>